<dbReference type="Proteomes" id="UP000219329">
    <property type="component" value="Unassembled WGS sequence"/>
</dbReference>
<comment type="caution">
    <text evidence="2">The sequence shown here is derived from an EMBL/GenBank/DDBJ whole genome shotgun (WGS) entry which is preliminary data.</text>
</comment>
<sequence>MDPIDQTRLSMRNINEAFSNAELLALCERIIASGILGRSKYYSALLEYLIRCSLSGKYPKEIELAVEVLGRDEDFDVSADSTVRVYVHQLRKKLNSYYESCELDAAYRIIIPKGQYTIAAQVKEHPKSINSESKATKFSFGLNTGLLVLATFLLMANLIYLLSSNQPNPLSRLEAASSHPVWQSVLNDEEPILLVMGDYYIFGELNANGNIARMVREFNVNSRTDLEDLQFTDFERAENYLDLDLSYMPEGSAFALSKIIPILQESGKTVNMTMMSDLTSADIRENHIVYIGYLSALEKLTDLTFAGSGLSIGRSYDELLNTSTEEYYTSDAGLPEEGDPFKDYGMFSTFPASMNTQIVLISGMRDAGLMHTAQALSDLQALNDLVVAIDNDTDEALASFEALYEVFGVDRLNFDANLIYAELLKPNQIWSTLQPL</sequence>
<dbReference type="EMBL" id="NTJZ01000001">
    <property type="protein sequence ID" value="PDH35398.1"/>
    <property type="molecule type" value="Genomic_DNA"/>
</dbReference>
<gene>
    <name evidence="2" type="ORF">CNF02_01420</name>
</gene>
<evidence type="ECO:0000313" key="2">
    <source>
        <dbReference type="EMBL" id="PDH35398.1"/>
    </source>
</evidence>
<keyword evidence="1" id="KW-0472">Membrane</keyword>
<feature type="transmembrane region" description="Helical" evidence="1">
    <location>
        <begin position="140"/>
        <end position="162"/>
    </location>
</feature>
<keyword evidence="1" id="KW-1133">Transmembrane helix</keyword>
<organism evidence="2 3">
    <name type="scientific">OM182 bacterium MED-G28</name>
    <dbReference type="NCBI Taxonomy" id="1986256"/>
    <lineage>
        <taxon>Bacteria</taxon>
        <taxon>Pseudomonadati</taxon>
        <taxon>Pseudomonadota</taxon>
        <taxon>Gammaproteobacteria</taxon>
        <taxon>OMG group</taxon>
        <taxon>OM182 clade</taxon>
    </lineage>
</organism>
<keyword evidence="1" id="KW-0812">Transmembrane</keyword>
<name>A0A2A5WGJ7_9GAMM</name>
<accession>A0A2A5WGJ7</accession>
<evidence type="ECO:0000313" key="3">
    <source>
        <dbReference type="Proteomes" id="UP000219329"/>
    </source>
</evidence>
<evidence type="ECO:0000256" key="1">
    <source>
        <dbReference type="SAM" id="Phobius"/>
    </source>
</evidence>
<protein>
    <submittedName>
        <fullName evidence="2">Uncharacterized protein</fullName>
    </submittedName>
</protein>
<reference evidence="2 3" key="1">
    <citation type="submission" date="2017-08" db="EMBL/GenBank/DDBJ databases">
        <title>Fine stratification of microbial communities through a metagenomic profile of the photic zone.</title>
        <authorList>
            <person name="Haro-Moreno J.M."/>
            <person name="Lopez-Perez M."/>
            <person name="De La Torre J."/>
            <person name="Picazo A."/>
            <person name="Camacho A."/>
            <person name="Rodriguez-Valera F."/>
        </authorList>
    </citation>
    <scope>NUCLEOTIDE SEQUENCE [LARGE SCALE GENOMIC DNA]</scope>
    <source>
        <strain evidence="2">MED-G28</strain>
    </source>
</reference>
<dbReference type="AlphaFoldDB" id="A0A2A5WGJ7"/>
<proteinExistence type="predicted"/>